<organism evidence="1 2">
    <name type="scientific">Lasius platythorax</name>
    <dbReference type="NCBI Taxonomy" id="488582"/>
    <lineage>
        <taxon>Eukaryota</taxon>
        <taxon>Metazoa</taxon>
        <taxon>Ecdysozoa</taxon>
        <taxon>Arthropoda</taxon>
        <taxon>Hexapoda</taxon>
        <taxon>Insecta</taxon>
        <taxon>Pterygota</taxon>
        <taxon>Neoptera</taxon>
        <taxon>Endopterygota</taxon>
        <taxon>Hymenoptera</taxon>
        <taxon>Apocrita</taxon>
        <taxon>Aculeata</taxon>
        <taxon>Formicoidea</taxon>
        <taxon>Formicidae</taxon>
        <taxon>Formicinae</taxon>
        <taxon>Lasius</taxon>
        <taxon>Lasius</taxon>
    </lineage>
</organism>
<reference evidence="1" key="1">
    <citation type="submission" date="2024-04" db="EMBL/GenBank/DDBJ databases">
        <authorList>
            <consortium name="Molecular Ecology Group"/>
        </authorList>
    </citation>
    <scope>NUCLEOTIDE SEQUENCE</scope>
</reference>
<comment type="caution">
    <text evidence="1">The sequence shown here is derived from an EMBL/GenBank/DDBJ whole genome shotgun (WGS) entry which is preliminary data.</text>
</comment>
<accession>A0AAV2MYZ6</accession>
<evidence type="ECO:0000313" key="1">
    <source>
        <dbReference type="EMBL" id="CAL1672842.1"/>
    </source>
</evidence>
<name>A0AAV2MYZ6_9HYME</name>
<keyword evidence="2" id="KW-1185">Reference proteome</keyword>
<sequence>MLPTCYIRLDVSHLINMVAKWKCLKGKDKTLVRAFNLRCISQVYQMDTFAEIKYVMKSLLSVALSKTIGCTTEGKSLTSDVRMQYLNNMIKGNIDVKIETVINNDIDDVNQEVEYPINDYETNADATNWINWSNSILDSAKQIAKESEYGSIINA</sequence>
<evidence type="ECO:0000313" key="2">
    <source>
        <dbReference type="Proteomes" id="UP001497644"/>
    </source>
</evidence>
<dbReference type="EMBL" id="CAXIPU020001022">
    <property type="protein sequence ID" value="CAL1672842.1"/>
    <property type="molecule type" value="Genomic_DNA"/>
</dbReference>
<dbReference type="AlphaFoldDB" id="A0AAV2MYZ6"/>
<protein>
    <submittedName>
        <fullName evidence="1">Uncharacterized protein</fullName>
    </submittedName>
</protein>
<proteinExistence type="predicted"/>
<gene>
    <name evidence="1" type="ORF">LPLAT_LOCUS12829</name>
</gene>
<dbReference type="Proteomes" id="UP001497644">
    <property type="component" value="Unassembled WGS sequence"/>
</dbReference>